<dbReference type="CDD" id="cd00200">
    <property type="entry name" value="WD40"/>
    <property type="match status" value="1"/>
</dbReference>
<feature type="repeat" description="WD" evidence="3">
    <location>
        <begin position="521"/>
        <end position="562"/>
    </location>
</feature>
<feature type="repeat" description="WD" evidence="3">
    <location>
        <begin position="479"/>
        <end position="520"/>
    </location>
</feature>
<dbReference type="InterPro" id="IPR001680">
    <property type="entry name" value="WD40_rpt"/>
</dbReference>
<evidence type="ECO:0000256" key="3">
    <source>
        <dbReference type="PROSITE-ProRule" id="PRU00221"/>
    </source>
</evidence>
<dbReference type="Pfam" id="PF00400">
    <property type="entry name" value="WD40"/>
    <property type="match status" value="6"/>
</dbReference>
<dbReference type="InterPro" id="IPR020472">
    <property type="entry name" value="WD40_PAC1"/>
</dbReference>
<gene>
    <name evidence="4" type="ORF">WJM97_19775</name>
</gene>
<organism evidence="4 5">
    <name type="scientific">Okeanomitos corallinicola TIOX110</name>
    <dbReference type="NCBI Taxonomy" id="3133117"/>
    <lineage>
        <taxon>Bacteria</taxon>
        <taxon>Bacillati</taxon>
        <taxon>Cyanobacteriota</taxon>
        <taxon>Cyanophyceae</taxon>
        <taxon>Nostocales</taxon>
        <taxon>Aphanizomenonaceae</taxon>
        <taxon>Okeanomitos</taxon>
    </lineage>
</organism>
<keyword evidence="2" id="KW-0677">Repeat</keyword>
<dbReference type="SMART" id="SM00320">
    <property type="entry name" value="WD40"/>
    <property type="match status" value="7"/>
</dbReference>
<accession>A0ABZ2URV2</accession>
<dbReference type="Proteomes" id="UP001483337">
    <property type="component" value="Chromosome"/>
</dbReference>
<dbReference type="InterPro" id="IPR015943">
    <property type="entry name" value="WD40/YVTN_repeat-like_dom_sf"/>
</dbReference>
<protein>
    <submittedName>
        <fullName evidence="4">WD40 repeat domain-containing protein</fullName>
    </submittedName>
</protein>
<dbReference type="PROSITE" id="PS50294">
    <property type="entry name" value="WD_REPEATS_REGION"/>
    <property type="match status" value="5"/>
</dbReference>
<feature type="repeat" description="WD" evidence="3">
    <location>
        <begin position="563"/>
        <end position="599"/>
    </location>
</feature>
<dbReference type="RefSeq" id="WP_353930487.1">
    <property type="nucleotide sequence ID" value="NZ_CP150886.1"/>
</dbReference>
<dbReference type="PROSITE" id="PS00678">
    <property type="entry name" value="WD_REPEATS_1"/>
    <property type="match status" value="2"/>
</dbReference>
<dbReference type="InterPro" id="IPR019775">
    <property type="entry name" value="WD40_repeat_CS"/>
</dbReference>
<feature type="repeat" description="WD" evidence="3">
    <location>
        <begin position="345"/>
        <end position="376"/>
    </location>
</feature>
<feature type="repeat" description="WD" evidence="3">
    <location>
        <begin position="387"/>
        <end position="428"/>
    </location>
</feature>
<evidence type="ECO:0000256" key="2">
    <source>
        <dbReference type="ARBA" id="ARBA00022737"/>
    </source>
</evidence>
<proteinExistence type="predicted"/>
<keyword evidence="1 3" id="KW-0853">WD repeat</keyword>
<dbReference type="EMBL" id="CP150886">
    <property type="protein sequence ID" value="WZB87575.1"/>
    <property type="molecule type" value="Genomic_DNA"/>
</dbReference>
<reference evidence="4 5" key="1">
    <citation type="submission" date="2024-04" db="EMBL/GenBank/DDBJ databases">
        <title>Okeanomitos corallinicola gen. &amp; sp. nov. (Nostocales, Cyanobacteria), a new toxic marine heterocyst-forming cyanobacterium from a coral reef.</title>
        <authorList>
            <person name="Li H."/>
            <person name="Li R."/>
            <person name="Kang J."/>
            <person name="Hii K.S."/>
            <person name="Mohamed H.F."/>
            <person name="Xu X."/>
            <person name="Luo Z."/>
        </authorList>
    </citation>
    <scope>NUCLEOTIDE SEQUENCE [LARGE SCALE GENOMIC DNA]</scope>
    <source>
        <strain evidence="4 5">TIOX110</strain>
    </source>
</reference>
<dbReference type="InterPro" id="IPR036322">
    <property type="entry name" value="WD40_repeat_dom_sf"/>
</dbReference>
<evidence type="ECO:0000313" key="5">
    <source>
        <dbReference type="Proteomes" id="UP001483337"/>
    </source>
</evidence>
<name>A0ABZ2URV2_9CYAN</name>
<dbReference type="Gene3D" id="2.130.10.10">
    <property type="entry name" value="YVTN repeat-like/Quinoprotein amine dehydrogenase"/>
    <property type="match status" value="2"/>
</dbReference>
<evidence type="ECO:0000256" key="1">
    <source>
        <dbReference type="ARBA" id="ARBA00022574"/>
    </source>
</evidence>
<dbReference type="PANTHER" id="PTHR19876">
    <property type="entry name" value="COATOMER"/>
    <property type="match status" value="1"/>
</dbReference>
<evidence type="ECO:0000313" key="4">
    <source>
        <dbReference type="EMBL" id="WZB87575.1"/>
    </source>
</evidence>
<dbReference type="SUPFAM" id="SSF50978">
    <property type="entry name" value="WD40 repeat-like"/>
    <property type="match status" value="1"/>
</dbReference>
<keyword evidence="5" id="KW-1185">Reference proteome</keyword>
<sequence>MQMDWISLLKAQQTDFLQRVKKPKTIDLSLLESQVKGCHGEMMVFWGDTLSEILASSRQQAEILAKNPPPMPPEYPEPPDWTIPFPKFFQSQAEDYLVREQIVNRVITERLGKLVKKVPQDALENMLLDDEGNLRSASKFSYWLTNNPKVSIQVHVADGESFNGIKKDKIRWNVTQEDIRNHQVFIFLCLFYPSSTKLGYQKQAVITGFLPTNQLQFSDSKLSLNPSSLLYAGGLNWYLQSLGGKRYDTAKIDDQVVAEVIQTLPSEHPQKHIIGDWEGWQTLKGHTRGINCLGYSIKALSLTDLSGHNVKTIPILASGSRGETKLWDLSKGELIETLAEYPWSTSGVIDEVNSLAFSTDGQTLVSVGADSTIKIWHTGALDLIDILHKHQGNVRCVAFTPDGQSLATGGDDRKILFWNLRDRQVENTLCLDDTAAHSMVLSQDGKILVTGSYRKIKVWHLMSSHNQKKQQEIQQIYTLKGHSHIVNSLAMSANSQYLVSGSQDKTVRVWNLATGELIHTLKSHREGVYAVALSPDEQIIASGSADKTIKLWHLETGELLGTFSGHANTVTALVFTASGEMLVSGSLDKTIKIWQRSEN</sequence>
<dbReference type="InterPro" id="IPR050844">
    <property type="entry name" value="Coatomer_complex_subunit"/>
</dbReference>
<dbReference type="PROSITE" id="PS50082">
    <property type="entry name" value="WD_REPEATS_2"/>
    <property type="match status" value="5"/>
</dbReference>
<dbReference type="PRINTS" id="PR00320">
    <property type="entry name" value="GPROTEINBRPT"/>
</dbReference>